<organism evidence="3 4">
    <name type="scientific">Corynebacterium durum F0235</name>
    <dbReference type="NCBI Taxonomy" id="1035195"/>
    <lineage>
        <taxon>Bacteria</taxon>
        <taxon>Bacillati</taxon>
        <taxon>Actinomycetota</taxon>
        <taxon>Actinomycetes</taxon>
        <taxon>Mycobacteriales</taxon>
        <taxon>Corynebacteriaceae</taxon>
        <taxon>Corynebacterium</taxon>
    </lineage>
</organism>
<keyword evidence="4" id="KW-1185">Reference proteome</keyword>
<reference evidence="3 4" key="1">
    <citation type="submission" date="2012-05" db="EMBL/GenBank/DDBJ databases">
        <authorList>
            <person name="Weinstock G."/>
            <person name="Sodergren E."/>
            <person name="Lobos E.A."/>
            <person name="Fulton L."/>
            <person name="Fulton R."/>
            <person name="Courtney L."/>
            <person name="Fronick C."/>
            <person name="O'Laughlin M."/>
            <person name="Godfrey J."/>
            <person name="Wilson R.M."/>
            <person name="Miner T."/>
            <person name="Farmer C."/>
            <person name="Delehaunty K."/>
            <person name="Cordes M."/>
            <person name="Minx P."/>
            <person name="Tomlinson C."/>
            <person name="Chen J."/>
            <person name="Wollam A."/>
            <person name="Pepin K.H."/>
            <person name="Bhonagiri V."/>
            <person name="Zhang X."/>
            <person name="Suruliraj S."/>
            <person name="Warren W."/>
            <person name="Mitreva M."/>
            <person name="Mardis E.R."/>
            <person name="Wilson R.K."/>
        </authorList>
    </citation>
    <scope>NUCLEOTIDE SEQUENCE [LARGE SCALE GENOMIC DNA]</scope>
    <source>
        <strain evidence="3 4">F0235</strain>
    </source>
</reference>
<feature type="signal peptide" evidence="2">
    <location>
        <begin position="1"/>
        <end position="26"/>
    </location>
</feature>
<keyword evidence="2" id="KW-0732">Signal</keyword>
<evidence type="ECO:0000256" key="2">
    <source>
        <dbReference type="SAM" id="SignalP"/>
    </source>
</evidence>
<dbReference type="RefSeq" id="WP_006062466.1">
    <property type="nucleotide sequence ID" value="NZ_KB290824.1"/>
</dbReference>
<feature type="region of interest" description="Disordered" evidence="1">
    <location>
        <begin position="26"/>
        <end position="109"/>
    </location>
</feature>
<evidence type="ECO:0000313" key="3">
    <source>
        <dbReference type="EMBL" id="EKX87885.1"/>
    </source>
</evidence>
<dbReference type="STRING" id="1035195.HMPREF9997_02663"/>
<sequence length="181" mass="19948">MKRAYAAAVMVASGLLAPAVMPAAQAQATPNDTAQDNQKNSGSTAHRVPPFDPGYWTPDRMRNAKPAPMPIDTSDVSKQADPIRINDDGDIVRNDSVTHTVPPFDPGYWTPERMRDAEPAPMPSFPEGQKPVENDDSVTHAVPPFDPGYWTPERMRNAQPVENGVGYNYKILKDFFKTIRG</sequence>
<feature type="compositionally biased region" description="Polar residues" evidence="1">
    <location>
        <begin position="29"/>
        <end position="44"/>
    </location>
</feature>
<dbReference type="PATRIC" id="fig|1035195.3.peg.2384"/>
<evidence type="ECO:0000313" key="4">
    <source>
        <dbReference type="Proteomes" id="UP000010445"/>
    </source>
</evidence>
<gene>
    <name evidence="3" type="ORF">HMPREF9997_02663</name>
</gene>
<protein>
    <submittedName>
        <fullName evidence="3">Uncharacterized protein</fullName>
    </submittedName>
</protein>
<dbReference type="AlphaFoldDB" id="L1MA21"/>
<evidence type="ECO:0000256" key="1">
    <source>
        <dbReference type="SAM" id="MobiDB-lite"/>
    </source>
</evidence>
<dbReference type="HOGENOM" id="CLU_1486688_0_0_11"/>
<feature type="chain" id="PRO_5003953322" evidence="2">
    <location>
        <begin position="27"/>
        <end position="181"/>
    </location>
</feature>
<accession>L1MA21</accession>
<feature type="compositionally biased region" description="Basic and acidic residues" evidence="1">
    <location>
        <begin position="84"/>
        <end position="93"/>
    </location>
</feature>
<name>L1MA21_9CORY</name>
<dbReference type="OrthoDB" id="4334474at2"/>
<dbReference type="Proteomes" id="UP000010445">
    <property type="component" value="Unassembled WGS sequence"/>
</dbReference>
<dbReference type="EMBL" id="AMEM01000041">
    <property type="protein sequence ID" value="EKX87885.1"/>
    <property type="molecule type" value="Genomic_DNA"/>
</dbReference>
<proteinExistence type="predicted"/>
<comment type="caution">
    <text evidence="3">The sequence shown here is derived from an EMBL/GenBank/DDBJ whole genome shotgun (WGS) entry which is preliminary data.</text>
</comment>